<gene>
    <name evidence="1" type="ORF">B1A_19474</name>
</gene>
<dbReference type="EMBL" id="AUZX01014366">
    <property type="protein sequence ID" value="EQD32502.1"/>
    <property type="molecule type" value="Genomic_DNA"/>
</dbReference>
<sequence>MMDLIPDPPGRIIDGEIYIDGFNILSDLKTLAKIRVRTETDVKIKRNKRAIKRHNFILSKIRGNKISMIFQEPFLALNPTISIGKQ</sequence>
<proteinExistence type="predicted"/>
<reference evidence="1" key="2">
    <citation type="journal article" date="2014" name="ISME J.">
        <title>Microbial stratification in low pH oxic and suboxic macroscopic growths along an acid mine drainage.</title>
        <authorList>
            <person name="Mendez-Garcia C."/>
            <person name="Mesa V."/>
            <person name="Sprenger R.R."/>
            <person name="Richter M."/>
            <person name="Diez M.S."/>
            <person name="Solano J."/>
            <person name="Bargiela R."/>
            <person name="Golyshina O.V."/>
            <person name="Manteca A."/>
            <person name="Ramos J.L."/>
            <person name="Gallego J.R."/>
            <person name="Llorente I."/>
            <person name="Martins Dos Santos V.A."/>
            <person name="Jensen O.N."/>
            <person name="Pelaez A.I."/>
            <person name="Sanchez J."/>
            <person name="Ferrer M."/>
        </authorList>
    </citation>
    <scope>NUCLEOTIDE SEQUENCE</scope>
</reference>
<dbReference type="AlphaFoldDB" id="T0YKQ1"/>
<name>T0YKQ1_9ZZZZ</name>
<comment type="caution">
    <text evidence="1">The sequence shown here is derived from an EMBL/GenBank/DDBJ whole genome shotgun (WGS) entry which is preliminary data.</text>
</comment>
<evidence type="ECO:0000313" key="1">
    <source>
        <dbReference type="EMBL" id="EQD32502.1"/>
    </source>
</evidence>
<accession>T0YKQ1</accession>
<feature type="non-terminal residue" evidence="1">
    <location>
        <position position="86"/>
    </location>
</feature>
<protein>
    <submittedName>
        <fullName evidence="1">Oligopeptide/dipeptide ABC transporter, ATPase subunit</fullName>
    </submittedName>
</protein>
<reference evidence="1" key="1">
    <citation type="submission" date="2013-08" db="EMBL/GenBank/DDBJ databases">
        <authorList>
            <person name="Mendez C."/>
            <person name="Richter M."/>
            <person name="Ferrer M."/>
            <person name="Sanchez J."/>
        </authorList>
    </citation>
    <scope>NUCLEOTIDE SEQUENCE</scope>
</reference>
<organism evidence="1">
    <name type="scientific">mine drainage metagenome</name>
    <dbReference type="NCBI Taxonomy" id="410659"/>
    <lineage>
        <taxon>unclassified sequences</taxon>
        <taxon>metagenomes</taxon>
        <taxon>ecological metagenomes</taxon>
    </lineage>
</organism>